<evidence type="ECO:0000259" key="2">
    <source>
        <dbReference type="Pfam" id="PF07007"/>
    </source>
</evidence>
<feature type="domain" description="Lysozyme inhibitor LprI-like N-terminal" evidence="2">
    <location>
        <begin position="73"/>
        <end position="164"/>
    </location>
</feature>
<gene>
    <name evidence="3" type="ORF">VC34_07810</name>
</gene>
<sequence length="166" mass="17575">MRKLISVVAVATSFAMGTAFAQAPAKPDVNPITNGAINTAVTPTTTAAKIAVTSDAHAGALNECYNTIGDQPRTALQPCLEGKTREVTSQMNIAYKKLEAQTKEIDSSATAKALTSLLASQKAFEKFKDAQCQWEGDSVMGGSGSGDILSSCKVDLMRWRTKQLSD</sequence>
<dbReference type="NCBIfam" id="NF041434">
    <property type="entry name" value="UmoC"/>
    <property type="match status" value="1"/>
</dbReference>
<reference evidence="3 4" key="1">
    <citation type="submission" date="2015-03" db="EMBL/GenBank/DDBJ databases">
        <title>Comparative genomics of Pseudomonas insights into diversity of traits involved in vanlence and defense.</title>
        <authorList>
            <person name="Qin Y."/>
        </authorList>
    </citation>
    <scope>NUCLEOTIDE SEQUENCE [LARGE SCALE GENOMIC DNA]</scope>
    <source>
        <strain evidence="3 4">C3</strain>
    </source>
</reference>
<proteinExistence type="predicted"/>
<dbReference type="RefSeq" id="WP_046045996.1">
    <property type="nucleotide sequence ID" value="NZ_LACD01000005.1"/>
</dbReference>
<dbReference type="AlphaFoldDB" id="A0A0F4TQ79"/>
<dbReference type="Proteomes" id="UP000033500">
    <property type="component" value="Unassembled WGS sequence"/>
</dbReference>
<name>A0A0F4TQ79_PSEFL</name>
<keyword evidence="3" id="KW-0969">Cilium</keyword>
<keyword evidence="1" id="KW-0732">Signal</keyword>
<evidence type="ECO:0000256" key="1">
    <source>
        <dbReference type="SAM" id="SignalP"/>
    </source>
</evidence>
<dbReference type="EMBL" id="LACD01000005">
    <property type="protein sequence ID" value="KJZ46608.1"/>
    <property type="molecule type" value="Genomic_DNA"/>
</dbReference>
<dbReference type="Pfam" id="PF07007">
    <property type="entry name" value="LprI"/>
    <property type="match status" value="1"/>
</dbReference>
<dbReference type="InterPro" id="IPR009739">
    <property type="entry name" value="LprI-like_N"/>
</dbReference>
<evidence type="ECO:0000313" key="3">
    <source>
        <dbReference type="EMBL" id="KJZ46608.1"/>
    </source>
</evidence>
<keyword evidence="3" id="KW-0966">Cell projection</keyword>
<dbReference type="Gene3D" id="1.20.1270.180">
    <property type="match status" value="1"/>
</dbReference>
<comment type="caution">
    <text evidence="3">The sequence shown here is derived from an EMBL/GenBank/DDBJ whole genome shotgun (WGS) entry which is preliminary data.</text>
</comment>
<evidence type="ECO:0000313" key="4">
    <source>
        <dbReference type="Proteomes" id="UP000033500"/>
    </source>
</evidence>
<accession>A0A0F4TQ79</accession>
<feature type="signal peptide" evidence="1">
    <location>
        <begin position="1"/>
        <end position="21"/>
    </location>
</feature>
<feature type="chain" id="PRO_5002479277" evidence="1">
    <location>
        <begin position="22"/>
        <end position="166"/>
    </location>
</feature>
<dbReference type="PATRIC" id="fig|294.131.peg.5612"/>
<protein>
    <submittedName>
        <fullName evidence="3">Upregulator of flagellar master operon</fullName>
    </submittedName>
</protein>
<organism evidence="3 4">
    <name type="scientific">Pseudomonas fluorescens</name>
    <dbReference type="NCBI Taxonomy" id="294"/>
    <lineage>
        <taxon>Bacteria</taxon>
        <taxon>Pseudomonadati</taxon>
        <taxon>Pseudomonadota</taxon>
        <taxon>Gammaproteobacteria</taxon>
        <taxon>Pseudomonadales</taxon>
        <taxon>Pseudomonadaceae</taxon>
        <taxon>Pseudomonas</taxon>
    </lineage>
</organism>
<keyword evidence="3" id="KW-0282">Flagellum</keyword>